<evidence type="ECO:0000256" key="7">
    <source>
        <dbReference type="ARBA" id="ARBA00034754"/>
    </source>
</evidence>
<dbReference type="PANTHER" id="PTHR34388">
    <property type="entry name" value="DNA POLYMERASE III SUBUNIT DELTA"/>
    <property type="match status" value="1"/>
</dbReference>
<dbReference type="GO" id="GO:0003887">
    <property type="term" value="F:DNA-directed DNA polymerase activity"/>
    <property type="evidence" value="ECO:0007669"/>
    <property type="project" value="UniProtKB-KW"/>
</dbReference>
<dbReference type="GO" id="GO:0009360">
    <property type="term" value="C:DNA polymerase III complex"/>
    <property type="evidence" value="ECO:0007669"/>
    <property type="project" value="InterPro"/>
</dbReference>
<dbReference type="Pfam" id="PF06144">
    <property type="entry name" value="DNA_pol3_delta"/>
    <property type="match status" value="1"/>
</dbReference>
<evidence type="ECO:0000256" key="8">
    <source>
        <dbReference type="ARBA" id="ARBA00049244"/>
    </source>
</evidence>
<dbReference type="EC" id="2.7.7.7" evidence="1"/>
<dbReference type="SUPFAM" id="SSF52540">
    <property type="entry name" value="P-loop containing nucleoside triphosphate hydrolases"/>
    <property type="match status" value="1"/>
</dbReference>
<protein>
    <recommendedName>
        <fullName evidence="2">DNA polymerase III subunit delta</fullName>
        <ecNumber evidence="1">2.7.7.7</ecNumber>
    </recommendedName>
</protein>
<dbReference type="Gene3D" id="3.40.50.300">
    <property type="entry name" value="P-loop containing nucleotide triphosphate hydrolases"/>
    <property type="match status" value="1"/>
</dbReference>
<reference evidence="10 11" key="1">
    <citation type="submission" date="2019-03" db="EMBL/GenBank/DDBJ databases">
        <title>Porphyromonas levii Isolated from the Uterus of Dairy Cows.</title>
        <authorList>
            <person name="Francis A.M."/>
        </authorList>
    </citation>
    <scope>NUCLEOTIDE SEQUENCE [LARGE SCALE GENOMIC DNA]</scope>
    <source>
        <strain evidence="10 11">AF5678</strain>
    </source>
</reference>
<gene>
    <name evidence="10" type="primary">holA</name>
    <name evidence="10" type="ORF">E4P47_03705</name>
</gene>
<keyword evidence="4 10" id="KW-0548">Nucleotidyltransferase</keyword>
<evidence type="ECO:0000256" key="3">
    <source>
        <dbReference type="ARBA" id="ARBA00022679"/>
    </source>
</evidence>
<sequence>MPYSDKPQEILSQIRADEKPFPIYILMGEEEYFTDKIEKKIVSAYMPNEDERDFNYTILYGSTCTIEDIVASCRRYPMGGNRTIVVVREAQGLISSSTSESGSGQPLAGLTQLLTHPNPFNILVVSIKGGKKLNRRMSFVKELEKGGVLVESKEIRDYQITPYIQPIAAEHGLQLSMQSQDVVAARIGTDLIRLDSEMEKLATALPPNAKQMVTPEMVLEYTGWNKEYSVFDLRKALAFGQRGEAMKVAIALAADEKKTPVQMILPQIFSYFANLLIAFYAVDRSNEQSVMKQLGISNRFFVREYMAGLRNYRASKVLNIIKYIRRCDARSKGMYSDEGSGEEILLDLVLFIMS</sequence>
<dbReference type="GO" id="GO:0003677">
    <property type="term" value="F:DNA binding"/>
    <property type="evidence" value="ECO:0007669"/>
    <property type="project" value="InterPro"/>
</dbReference>
<dbReference type="InterPro" id="IPR027417">
    <property type="entry name" value="P-loop_NTPase"/>
</dbReference>
<dbReference type="AlphaFoldDB" id="A0A4Y8WRV8"/>
<evidence type="ECO:0000256" key="2">
    <source>
        <dbReference type="ARBA" id="ARBA00017703"/>
    </source>
</evidence>
<feature type="domain" description="DNA polymerase III delta N-terminal" evidence="9">
    <location>
        <begin position="24"/>
        <end position="151"/>
    </location>
</feature>
<keyword evidence="5" id="KW-0235">DNA replication</keyword>
<dbReference type="InterPro" id="IPR008921">
    <property type="entry name" value="DNA_pol3_clamp-load_cplx_C"/>
</dbReference>
<proteinExistence type="inferred from homology"/>
<dbReference type="InterPro" id="IPR010372">
    <property type="entry name" value="DNA_pol3_delta_N"/>
</dbReference>
<name>A0A4Y8WRV8_9PORP</name>
<comment type="caution">
    <text evidence="10">The sequence shown here is derived from an EMBL/GenBank/DDBJ whole genome shotgun (WGS) entry which is preliminary data.</text>
</comment>
<evidence type="ECO:0000256" key="1">
    <source>
        <dbReference type="ARBA" id="ARBA00012417"/>
    </source>
</evidence>
<keyword evidence="3 10" id="KW-0808">Transferase</keyword>
<evidence type="ECO:0000256" key="5">
    <source>
        <dbReference type="ARBA" id="ARBA00022705"/>
    </source>
</evidence>
<keyword evidence="11" id="KW-1185">Reference proteome</keyword>
<dbReference type="PANTHER" id="PTHR34388:SF1">
    <property type="entry name" value="DNA POLYMERASE III SUBUNIT DELTA"/>
    <property type="match status" value="1"/>
</dbReference>
<evidence type="ECO:0000256" key="4">
    <source>
        <dbReference type="ARBA" id="ARBA00022695"/>
    </source>
</evidence>
<dbReference type="RefSeq" id="WP_134848870.1">
    <property type="nucleotide sequence ID" value="NZ_CP197400.1"/>
</dbReference>
<dbReference type="NCBIfam" id="TIGR01128">
    <property type="entry name" value="holA"/>
    <property type="match status" value="1"/>
</dbReference>
<evidence type="ECO:0000256" key="6">
    <source>
        <dbReference type="ARBA" id="ARBA00022932"/>
    </source>
</evidence>
<dbReference type="OrthoDB" id="1172326at2"/>
<dbReference type="InterPro" id="IPR005790">
    <property type="entry name" value="DNA_polIII_delta"/>
</dbReference>
<dbReference type="Proteomes" id="UP000297225">
    <property type="component" value="Unassembled WGS sequence"/>
</dbReference>
<dbReference type="SUPFAM" id="SSF48019">
    <property type="entry name" value="post-AAA+ oligomerization domain-like"/>
    <property type="match status" value="1"/>
</dbReference>
<comment type="similarity">
    <text evidence="7">Belongs to the DNA polymerase HolA subunit family.</text>
</comment>
<dbReference type="EMBL" id="SPNC01000037">
    <property type="protein sequence ID" value="TFH95823.1"/>
    <property type="molecule type" value="Genomic_DNA"/>
</dbReference>
<dbReference type="STRING" id="1122973.GCA_000379925_01025"/>
<evidence type="ECO:0000259" key="9">
    <source>
        <dbReference type="Pfam" id="PF06144"/>
    </source>
</evidence>
<keyword evidence="6" id="KW-0239">DNA-directed DNA polymerase</keyword>
<dbReference type="GO" id="GO:0006261">
    <property type="term" value="P:DNA-templated DNA replication"/>
    <property type="evidence" value="ECO:0007669"/>
    <property type="project" value="TreeGrafter"/>
</dbReference>
<dbReference type="Gene3D" id="1.20.272.10">
    <property type="match status" value="1"/>
</dbReference>
<accession>A0A4Y8WRV8</accession>
<comment type="catalytic activity">
    <reaction evidence="8">
        <text>DNA(n) + a 2'-deoxyribonucleoside 5'-triphosphate = DNA(n+1) + diphosphate</text>
        <dbReference type="Rhea" id="RHEA:22508"/>
        <dbReference type="Rhea" id="RHEA-COMP:17339"/>
        <dbReference type="Rhea" id="RHEA-COMP:17340"/>
        <dbReference type="ChEBI" id="CHEBI:33019"/>
        <dbReference type="ChEBI" id="CHEBI:61560"/>
        <dbReference type="ChEBI" id="CHEBI:173112"/>
        <dbReference type="EC" id="2.7.7.7"/>
    </reaction>
</comment>
<evidence type="ECO:0000313" key="11">
    <source>
        <dbReference type="Proteomes" id="UP000297225"/>
    </source>
</evidence>
<evidence type="ECO:0000313" key="10">
    <source>
        <dbReference type="EMBL" id="TFH95823.1"/>
    </source>
</evidence>
<organism evidence="10 11">
    <name type="scientific">Porphyromonas levii</name>
    <dbReference type="NCBI Taxonomy" id="28114"/>
    <lineage>
        <taxon>Bacteria</taxon>
        <taxon>Pseudomonadati</taxon>
        <taxon>Bacteroidota</taxon>
        <taxon>Bacteroidia</taxon>
        <taxon>Bacteroidales</taxon>
        <taxon>Porphyromonadaceae</taxon>
        <taxon>Porphyromonas</taxon>
    </lineage>
</organism>